<dbReference type="EMBL" id="AP012029">
    <property type="protein sequence ID" value="BAJ62986.1"/>
    <property type="molecule type" value="Genomic_DNA"/>
</dbReference>
<dbReference type="InParanoid" id="E8N3H2"/>
<dbReference type="HOGENOM" id="CLU_080433_0_0_0"/>
<sequence>MRLGGPLFQPYHSPEEWVTLVQRYGYRAAYCPVGIDAPHEVIRAFKHATRQAHLIIAEVGAWSNPLSSNQEERQEALKLCKQALALADEIGALCAVNIAGSRGEKWDAPDPRNLTPETFEMIVATVREILDSVKPRRAFYTLEPMPWMYPDSVDHYLDLIRAIDRPMFGVHLDPVNLINSPQRYFENSRLLKDCFERLGPWVKSCHAKDILLRPQLTTHLDEVRPGLGGLDYRTFLREASRLPQDVPLMLEHMTEEQDYLLAAQYLRQVAAEEGLSL</sequence>
<dbReference type="STRING" id="926569.ANT_09520"/>
<evidence type="ECO:0000313" key="3">
    <source>
        <dbReference type="Proteomes" id="UP000008922"/>
    </source>
</evidence>
<dbReference type="Gene3D" id="3.20.20.150">
    <property type="entry name" value="Divalent-metal-dependent TIM barrel enzymes"/>
    <property type="match status" value="1"/>
</dbReference>
<organism evidence="2 3">
    <name type="scientific">Anaerolinea thermophila (strain DSM 14523 / JCM 11388 / NBRC 100420 / UNI-1)</name>
    <dbReference type="NCBI Taxonomy" id="926569"/>
    <lineage>
        <taxon>Bacteria</taxon>
        <taxon>Bacillati</taxon>
        <taxon>Chloroflexota</taxon>
        <taxon>Anaerolineae</taxon>
        <taxon>Anaerolineales</taxon>
        <taxon>Anaerolineaceae</taxon>
        <taxon>Anaerolinea</taxon>
    </lineage>
</organism>
<dbReference type="InterPro" id="IPR013022">
    <property type="entry name" value="Xyl_isomerase-like_TIM-brl"/>
</dbReference>
<gene>
    <name evidence="2" type="ordered locus">ANT_09520</name>
</gene>
<evidence type="ECO:0000259" key="1">
    <source>
        <dbReference type="Pfam" id="PF01261"/>
    </source>
</evidence>
<dbReference type="InterPro" id="IPR036237">
    <property type="entry name" value="Xyl_isomerase-like_sf"/>
</dbReference>
<name>E8N3H2_ANATU</name>
<reference evidence="2 3" key="1">
    <citation type="submission" date="2010-12" db="EMBL/GenBank/DDBJ databases">
        <title>Whole genome sequence of Anaerolinea thermophila UNI-1.</title>
        <authorList>
            <person name="Narita-Yamada S."/>
            <person name="Kishi E."/>
            <person name="Watanabe Y."/>
            <person name="Takasaki K."/>
            <person name="Ankai A."/>
            <person name="Oguchi A."/>
            <person name="Fukui S."/>
            <person name="Takahashi M."/>
            <person name="Yashiro I."/>
            <person name="Hosoyama A."/>
            <person name="Sekiguchi Y."/>
            <person name="Hanada S."/>
            <person name="Fujita N."/>
        </authorList>
    </citation>
    <scope>NUCLEOTIDE SEQUENCE [LARGE SCALE GENOMIC DNA]</scope>
    <source>
        <strain evidence="3">DSM 14523 / JCM 11388 / NBRC 100420 / UNI-1</strain>
    </source>
</reference>
<dbReference type="AlphaFoldDB" id="E8N3H2"/>
<dbReference type="SUPFAM" id="SSF51658">
    <property type="entry name" value="Xylose isomerase-like"/>
    <property type="match status" value="1"/>
</dbReference>
<accession>E8N3H2</accession>
<proteinExistence type="predicted"/>
<dbReference type="Proteomes" id="UP000008922">
    <property type="component" value="Chromosome"/>
</dbReference>
<dbReference type="eggNOG" id="COG1082">
    <property type="taxonomic scope" value="Bacteria"/>
</dbReference>
<evidence type="ECO:0000313" key="2">
    <source>
        <dbReference type="EMBL" id="BAJ62986.1"/>
    </source>
</evidence>
<keyword evidence="3" id="KW-1185">Reference proteome</keyword>
<dbReference type="PANTHER" id="PTHR12110">
    <property type="entry name" value="HYDROXYPYRUVATE ISOMERASE"/>
    <property type="match status" value="1"/>
</dbReference>
<dbReference type="PANTHER" id="PTHR12110:SF21">
    <property type="entry name" value="XYLOSE ISOMERASE-LIKE TIM BARREL DOMAIN-CONTAINING PROTEIN"/>
    <property type="match status" value="1"/>
</dbReference>
<dbReference type="KEGG" id="atm:ANT_09520"/>
<dbReference type="OrthoDB" id="9779184at2"/>
<protein>
    <recommendedName>
        <fullName evidence="1">Xylose isomerase-like TIM barrel domain-containing protein</fullName>
    </recommendedName>
</protein>
<dbReference type="RefSeq" id="WP_013559377.1">
    <property type="nucleotide sequence ID" value="NC_014960.1"/>
</dbReference>
<feature type="domain" description="Xylose isomerase-like TIM barrel" evidence="1">
    <location>
        <begin position="22"/>
        <end position="268"/>
    </location>
</feature>
<dbReference type="Pfam" id="PF01261">
    <property type="entry name" value="AP_endonuc_2"/>
    <property type="match status" value="1"/>
</dbReference>
<dbReference type="InterPro" id="IPR050312">
    <property type="entry name" value="IolE/XylAMocC-like"/>
</dbReference>